<reference evidence="3" key="1">
    <citation type="submission" date="2022-11" db="UniProtKB">
        <authorList>
            <consortium name="WormBaseParasite"/>
        </authorList>
    </citation>
    <scope>IDENTIFICATION</scope>
</reference>
<proteinExistence type="predicted"/>
<evidence type="ECO:0000256" key="1">
    <source>
        <dbReference type="SAM" id="MobiDB-lite"/>
    </source>
</evidence>
<accession>A0A914WMR5</accession>
<dbReference type="AlphaFoldDB" id="A0A914WMR5"/>
<feature type="region of interest" description="Disordered" evidence="1">
    <location>
        <begin position="1"/>
        <end position="26"/>
    </location>
</feature>
<organism evidence="2 3">
    <name type="scientific">Plectus sambesii</name>
    <dbReference type="NCBI Taxonomy" id="2011161"/>
    <lineage>
        <taxon>Eukaryota</taxon>
        <taxon>Metazoa</taxon>
        <taxon>Ecdysozoa</taxon>
        <taxon>Nematoda</taxon>
        <taxon>Chromadorea</taxon>
        <taxon>Plectida</taxon>
        <taxon>Plectina</taxon>
        <taxon>Plectoidea</taxon>
        <taxon>Plectidae</taxon>
        <taxon>Plectus</taxon>
    </lineage>
</organism>
<dbReference type="WBParaSite" id="PSAMB.scaffold4755size13638.g25091.t1">
    <property type="protein sequence ID" value="PSAMB.scaffold4755size13638.g25091.t1"/>
    <property type="gene ID" value="PSAMB.scaffold4755size13638.g25091"/>
</dbReference>
<protein>
    <submittedName>
        <fullName evidence="3">Uncharacterized protein</fullName>
    </submittedName>
</protein>
<evidence type="ECO:0000313" key="2">
    <source>
        <dbReference type="Proteomes" id="UP000887566"/>
    </source>
</evidence>
<keyword evidence="2" id="KW-1185">Reference proteome</keyword>
<evidence type="ECO:0000313" key="3">
    <source>
        <dbReference type="WBParaSite" id="PSAMB.scaffold4755size13638.g25091.t1"/>
    </source>
</evidence>
<dbReference type="Proteomes" id="UP000887566">
    <property type="component" value="Unplaced"/>
</dbReference>
<sequence>MAGRGQSGQRRRRLMPVGSRATRSKQHPGVSFDEYWTFCRDGPRWSFGQRTRATARGERGGERVRGGQAGMAIEGDREFLLHLTIKLTVQQTSKPKKRQKRRACLISISLLGSSLRLSAQVVVEGACWRASAEAMASMKRNYLDPRRHNPFDKRAPPSVCAVSLSLHQRNNATPKTSDAHWFGIDGNRGLVVRSE</sequence>
<name>A0A914WMR5_9BILA</name>